<evidence type="ECO:0000256" key="1">
    <source>
        <dbReference type="SAM" id="MobiDB-lite"/>
    </source>
</evidence>
<evidence type="ECO:0000313" key="3">
    <source>
        <dbReference type="Proteomes" id="UP001283361"/>
    </source>
</evidence>
<protein>
    <submittedName>
        <fullName evidence="2">Uncharacterized protein</fullName>
    </submittedName>
</protein>
<sequence length="151" mass="16988">MFSQDQVKFSELFLISPPTGSGYPPTAEKSTPGKSILKGSPSRKKVKIPRRIQLQPIMSMAARGGEKRINNWEVNVYESTEIEGLGDFDGSKDNLNFSVYSNQLRTDHKKREDPSKLETVGLNDIQKKSFLAETKSYFISFIPDSKQESVP</sequence>
<reference evidence="2" key="1">
    <citation type="journal article" date="2023" name="G3 (Bethesda)">
        <title>A reference genome for the long-term kleptoplast-retaining sea slug Elysia crispata morphotype clarki.</title>
        <authorList>
            <person name="Eastman K.E."/>
            <person name="Pendleton A.L."/>
            <person name="Shaikh M.A."/>
            <person name="Suttiyut T."/>
            <person name="Ogas R."/>
            <person name="Tomko P."/>
            <person name="Gavelis G."/>
            <person name="Widhalm J.R."/>
            <person name="Wisecaver J.H."/>
        </authorList>
    </citation>
    <scope>NUCLEOTIDE SEQUENCE</scope>
    <source>
        <strain evidence="2">ECLA1</strain>
    </source>
</reference>
<name>A0AAE0XPK3_9GAST</name>
<dbReference type="Proteomes" id="UP001283361">
    <property type="component" value="Unassembled WGS sequence"/>
</dbReference>
<accession>A0AAE0XPK3</accession>
<feature type="region of interest" description="Disordered" evidence="1">
    <location>
        <begin position="14"/>
        <end position="45"/>
    </location>
</feature>
<comment type="caution">
    <text evidence="2">The sequence shown here is derived from an EMBL/GenBank/DDBJ whole genome shotgun (WGS) entry which is preliminary data.</text>
</comment>
<organism evidence="2 3">
    <name type="scientific">Elysia crispata</name>
    <name type="common">lettuce slug</name>
    <dbReference type="NCBI Taxonomy" id="231223"/>
    <lineage>
        <taxon>Eukaryota</taxon>
        <taxon>Metazoa</taxon>
        <taxon>Spiralia</taxon>
        <taxon>Lophotrochozoa</taxon>
        <taxon>Mollusca</taxon>
        <taxon>Gastropoda</taxon>
        <taxon>Heterobranchia</taxon>
        <taxon>Euthyneura</taxon>
        <taxon>Panpulmonata</taxon>
        <taxon>Sacoglossa</taxon>
        <taxon>Placobranchoidea</taxon>
        <taxon>Plakobranchidae</taxon>
        <taxon>Elysia</taxon>
    </lineage>
</organism>
<evidence type="ECO:0000313" key="2">
    <source>
        <dbReference type="EMBL" id="KAK3699065.1"/>
    </source>
</evidence>
<keyword evidence="3" id="KW-1185">Reference proteome</keyword>
<proteinExistence type="predicted"/>
<gene>
    <name evidence="2" type="ORF">RRG08_041628</name>
</gene>
<dbReference type="AlphaFoldDB" id="A0AAE0XPK3"/>
<dbReference type="EMBL" id="JAWDGP010007955">
    <property type="protein sequence ID" value="KAK3699065.1"/>
    <property type="molecule type" value="Genomic_DNA"/>
</dbReference>